<comment type="caution">
    <text evidence="7">The sequence shown here is derived from an EMBL/GenBank/DDBJ whole genome shotgun (WGS) entry which is preliminary data.</text>
</comment>
<dbReference type="EMBL" id="BMHT01000007">
    <property type="protein sequence ID" value="GGF21837.1"/>
    <property type="molecule type" value="Genomic_DNA"/>
</dbReference>
<dbReference type="CDD" id="cd16917">
    <property type="entry name" value="HATPase_UhpB-NarQ-NarX-like"/>
    <property type="match status" value="1"/>
</dbReference>
<evidence type="ECO:0000256" key="3">
    <source>
        <dbReference type="ARBA" id="ARBA00022679"/>
    </source>
</evidence>
<dbReference type="SUPFAM" id="SSF55874">
    <property type="entry name" value="ATPase domain of HSP90 chaperone/DNA topoisomerase II/histidine kinase"/>
    <property type="match status" value="1"/>
</dbReference>
<comment type="catalytic activity">
    <reaction evidence="1">
        <text>ATP + protein L-histidine = ADP + protein N-phospho-L-histidine.</text>
        <dbReference type="EC" id="2.7.13.3"/>
    </reaction>
</comment>
<dbReference type="InterPro" id="IPR036890">
    <property type="entry name" value="HATPase_C_sf"/>
</dbReference>
<sequence length="174" mass="19317">MRQLNDVVWSLDARNDHLADLVNRMRDYAYDVLGTVGLEVHFEAPAGLLTQRLSALLRRNLYLIYKESLHNILKHAASATRVAVQVRLEPGALTQLVLEVLDNGQTTPAANRAPCYSRRTGQGLRNIKERAQAMGTASCESISEGFCIRVAVPLLSGWKAYGRKKKQTTNLGTQ</sequence>
<evidence type="ECO:0000256" key="4">
    <source>
        <dbReference type="ARBA" id="ARBA00022777"/>
    </source>
</evidence>
<evidence type="ECO:0000256" key="2">
    <source>
        <dbReference type="ARBA" id="ARBA00012438"/>
    </source>
</evidence>
<feature type="domain" description="Histidine kinase/HSP90-like ATPase" evidence="6">
    <location>
        <begin position="59"/>
        <end position="154"/>
    </location>
</feature>
<evidence type="ECO:0000256" key="5">
    <source>
        <dbReference type="ARBA" id="ARBA00023012"/>
    </source>
</evidence>
<name>A0ABQ1UNX2_9BACT</name>
<evidence type="ECO:0000259" key="6">
    <source>
        <dbReference type="Pfam" id="PF02518"/>
    </source>
</evidence>
<organism evidence="7 8">
    <name type="scientific">Hymenobacter cavernae</name>
    <dbReference type="NCBI Taxonomy" id="2044852"/>
    <lineage>
        <taxon>Bacteria</taxon>
        <taxon>Pseudomonadati</taxon>
        <taxon>Bacteroidota</taxon>
        <taxon>Cytophagia</taxon>
        <taxon>Cytophagales</taxon>
        <taxon>Hymenobacteraceae</taxon>
        <taxon>Hymenobacter</taxon>
    </lineage>
</organism>
<keyword evidence="3" id="KW-0808">Transferase</keyword>
<gene>
    <name evidence="7" type="ORF">GCM10011383_36830</name>
</gene>
<accession>A0ABQ1UNX2</accession>
<dbReference type="InterPro" id="IPR003594">
    <property type="entry name" value="HATPase_dom"/>
</dbReference>
<evidence type="ECO:0000256" key="1">
    <source>
        <dbReference type="ARBA" id="ARBA00000085"/>
    </source>
</evidence>
<dbReference type="EC" id="2.7.13.3" evidence="2"/>
<protein>
    <recommendedName>
        <fullName evidence="2">histidine kinase</fullName>
        <ecNumber evidence="2">2.7.13.3</ecNumber>
    </recommendedName>
</protein>
<keyword evidence="5" id="KW-0902">Two-component regulatory system</keyword>
<dbReference type="Pfam" id="PF02518">
    <property type="entry name" value="HATPase_c"/>
    <property type="match status" value="1"/>
</dbReference>
<proteinExistence type="predicted"/>
<dbReference type="PANTHER" id="PTHR24421:SF10">
    <property type="entry name" value="NITRATE_NITRITE SENSOR PROTEIN NARQ"/>
    <property type="match status" value="1"/>
</dbReference>
<dbReference type="RefSeq" id="WP_188815523.1">
    <property type="nucleotide sequence ID" value="NZ_BMHT01000007.1"/>
</dbReference>
<dbReference type="Proteomes" id="UP000632273">
    <property type="component" value="Unassembled WGS sequence"/>
</dbReference>
<dbReference type="Gene3D" id="3.30.565.10">
    <property type="entry name" value="Histidine kinase-like ATPase, C-terminal domain"/>
    <property type="match status" value="1"/>
</dbReference>
<keyword evidence="4" id="KW-0418">Kinase</keyword>
<dbReference type="InterPro" id="IPR050482">
    <property type="entry name" value="Sensor_HK_TwoCompSys"/>
</dbReference>
<evidence type="ECO:0000313" key="7">
    <source>
        <dbReference type="EMBL" id="GGF21837.1"/>
    </source>
</evidence>
<dbReference type="PANTHER" id="PTHR24421">
    <property type="entry name" value="NITRATE/NITRITE SENSOR PROTEIN NARX-RELATED"/>
    <property type="match status" value="1"/>
</dbReference>
<evidence type="ECO:0000313" key="8">
    <source>
        <dbReference type="Proteomes" id="UP000632273"/>
    </source>
</evidence>
<keyword evidence="8" id="KW-1185">Reference proteome</keyword>
<reference evidence="8" key="1">
    <citation type="journal article" date="2019" name="Int. J. Syst. Evol. Microbiol.">
        <title>The Global Catalogue of Microorganisms (GCM) 10K type strain sequencing project: providing services to taxonomists for standard genome sequencing and annotation.</title>
        <authorList>
            <consortium name="The Broad Institute Genomics Platform"/>
            <consortium name="The Broad Institute Genome Sequencing Center for Infectious Disease"/>
            <person name="Wu L."/>
            <person name="Ma J."/>
        </authorList>
    </citation>
    <scope>NUCLEOTIDE SEQUENCE [LARGE SCALE GENOMIC DNA]</scope>
    <source>
        <strain evidence="8">CGMCC 1.15197</strain>
    </source>
</reference>